<evidence type="ECO:0000313" key="1">
    <source>
        <dbReference type="EMBL" id="MBW89624.1"/>
    </source>
</evidence>
<sequence>MSLVFSCLFLLQVSEGGWS</sequence>
<organism evidence="1">
    <name type="scientific">Rhizophora mucronata</name>
    <name type="common">Asiatic mangrove</name>
    <dbReference type="NCBI Taxonomy" id="61149"/>
    <lineage>
        <taxon>Eukaryota</taxon>
        <taxon>Viridiplantae</taxon>
        <taxon>Streptophyta</taxon>
        <taxon>Embryophyta</taxon>
        <taxon>Tracheophyta</taxon>
        <taxon>Spermatophyta</taxon>
        <taxon>Magnoliopsida</taxon>
        <taxon>eudicotyledons</taxon>
        <taxon>Gunneridae</taxon>
        <taxon>Pentapetalae</taxon>
        <taxon>rosids</taxon>
        <taxon>fabids</taxon>
        <taxon>Malpighiales</taxon>
        <taxon>Rhizophoraceae</taxon>
        <taxon>Rhizophora</taxon>
    </lineage>
</organism>
<name>A0A2P2J820_RHIMU</name>
<proteinExistence type="predicted"/>
<dbReference type="EMBL" id="GGEC01009141">
    <property type="protein sequence ID" value="MBW89624.1"/>
    <property type="molecule type" value="Transcribed_RNA"/>
</dbReference>
<accession>A0A2P2J820</accession>
<protein>
    <submittedName>
        <fullName evidence="1">Uncharacterized protein</fullName>
    </submittedName>
</protein>
<dbReference type="AlphaFoldDB" id="A0A2P2J820"/>
<reference evidence="1" key="1">
    <citation type="submission" date="2018-02" db="EMBL/GenBank/DDBJ databases">
        <title>Rhizophora mucronata_Transcriptome.</title>
        <authorList>
            <person name="Meera S.P."/>
            <person name="Sreeshan A."/>
            <person name="Augustine A."/>
        </authorList>
    </citation>
    <scope>NUCLEOTIDE SEQUENCE</scope>
    <source>
        <tissue evidence="1">Leaf</tissue>
    </source>
</reference>